<evidence type="ECO:0000256" key="2">
    <source>
        <dbReference type="PROSITE-ProRule" id="PRU00339"/>
    </source>
</evidence>
<keyword evidence="1 3" id="KW-0732">Signal</keyword>
<keyword evidence="7" id="KW-1185">Reference proteome</keyword>
<dbReference type="InterPro" id="IPR019734">
    <property type="entry name" value="TPR_rpt"/>
</dbReference>
<dbReference type="EMBL" id="LSNE01000003">
    <property type="protein sequence ID" value="KXI30364.1"/>
    <property type="molecule type" value="Genomic_DNA"/>
</dbReference>
<feature type="repeat" description="TPR" evidence="2">
    <location>
        <begin position="627"/>
        <end position="660"/>
    </location>
</feature>
<dbReference type="SUPFAM" id="SSF48452">
    <property type="entry name" value="TPR-like"/>
    <property type="match status" value="1"/>
</dbReference>
<evidence type="ECO:0000259" key="5">
    <source>
        <dbReference type="Pfam" id="PF13435"/>
    </source>
</evidence>
<sequence>MKFLSLLILLTGFFYIIDVSASTAEQNCVSCHQQAVSAWGKSDHAKAMAVADKESVLGDFSGAQVSHYSQHATFFKKDASYWITLIEGAKPQNYQVKYTFGHYPLQQYLIEQEGGKLQVFPFAWDARTKQEGGQRWYPNYPAEDIQANDRLHWQQPLQNWNGMCADCHSDGLKRNYTVADDSFATNWDNINVGCQSCHGDMQNHTKSKQVSNKSSAQLSLSKQEQEQIGHWLRGTDDKVAHWQGAPRDNEFMETCFACHSLRTPLTDGIKPDTAFLNQFSPSFLSPPLYHADGQIKEEVYVYGSFLQSKMFAAGVNCLDCHDPHSMKIKTQNNGLCLQCHSPQEYQQEQHMRHPMESTGAQCVNCHMPETTYMGVDDRRDHSFKIPRPDLSLTYGTPNACTQCHEDKSAQWAAQNLQQWHGKAKSLPQSEQAYMDLMQQGYLPIQTHLALISDTKVSVLKRATAISMLPNSTQQLNNADIQTWLSSEHDLIRLALARIGQLLPPAERLKGYQELLTDKYLAVRIAAANNLINLGLDNKPVFEQALQALLSSNQVTQWRGEGNLNQSQVYTQLGQTQQAIDALLHGIKVEPYFDANYINLAETYRSLGQTAKVEQTLQQGLQANPKSAFLHYSQGMHLIRQQQKEQSITSFKQAIKWEPNNIQFAYVYFIALDSIGQTKRAVSELKMVIKQYNNAPQLLELGLSFSQKTADQKSFRFFQSLR</sequence>
<dbReference type="InterPro" id="IPR051829">
    <property type="entry name" value="Multiheme_Cytochr_ET"/>
</dbReference>
<dbReference type="SUPFAM" id="SSF48371">
    <property type="entry name" value="ARM repeat"/>
    <property type="match status" value="1"/>
</dbReference>
<dbReference type="InterPro" id="IPR023155">
    <property type="entry name" value="Cyt_c-552/4"/>
</dbReference>
<reference evidence="7" key="1">
    <citation type="submission" date="2016-02" db="EMBL/GenBank/DDBJ databases">
        <authorList>
            <person name="Schultz-Johansen M."/>
            <person name="Glaring M.A."/>
            <person name="Bech P.K."/>
            <person name="Stougaard P."/>
        </authorList>
    </citation>
    <scope>NUCLEOTIDE SEQUENCE [LARGE SCALE GENOMIC DNA]</scope>
    <source>
        <strain evidence="7">S66</strain>
    </source>
</reference>
<evidence type="ECO:0000256" key="1">
    <source>
        <dbReference type="ARBA" id="ARBA00022729"/>
    </source>
</evidence>
<keyword evidence="2" id="KW-0802">TPR repeat</keyword>
<organism evidence="6 7">
    <name type="scientific">Paraglaciecola hydrolytica</name>
    <dbReference type="NCBI Taxonomy" id="1799789"/>
    <lineage>
        <taxon>Bacteria</taxon>
        <taxon>Pseudomonadati</taxon>
        <taxon>Pseudomonadota</taxon>
        <taxon>Gammaproteobacteria</taxon>
        <taxon>Alteromonadales</taxon>
        <taxon>Alteromonadaceae</taxon>
        <taxon>Paraglaciecola</taxon>
    </lineage>
</organism>
<dbReference type="InterPro" id="IPR011990">
    <property type="entry name" value="TPR-like_helical_dom_sf"/>
</dbReference>
<proteinExistence type="predicted"/>
<dbReference type="Pfam" id="PF13181">
    <property type="entry name" value="TPR_8"/>
    <property type="match status" value="2"/>
</dbReference>
<dbReference type="PROSITE" id="PS50005">
    <property type="entry name" value="TPR"/>
    <property type="match status" value="1"/>
</dbReference>
<dbReference type="Proteomes" id="UP000070299">
    <property type="component" value="Unassembled WGS sequence"/>
</dbReference>
<dbReference type="OrthoDB" id="9814800at2"/>
<dbReference type="InterPro" id="IPR010177">
    <property type="entry name" value="Paired_CXXCH_1"/>
</dbReference>
<dbReference type="PANTHER" id="PTHR35038:SF8">
    <property type="entry name" value="C-TYPE POLYHEME CYTOCHROME OMCC"/>
    <property type="match status" value="1"/>
</dbReference>
<dbReference type="RefSeq" id="WP_068374668.1">
    <property type="nucleotide sequence ID" value="NZ_LSNE01000003.1"/>
</dbReference>
<feature type="domain" description="Doubled CXXCH motif" evidence="4">
    <location>
        <begin position="312"/>
        <end position="343"/>
    </location>
</feature>
<feature type="domain" description="Cytochrome c-552/4" evidence="5">
    <location>
        <begin position="159"/>
        <end position="199"/>
    </location>
</feature>
<evidence type="ECO:0000256" key="3">
    <source>
        <dbReference type="SAM" id="SignalP"/>
    </source>
</evidence>
<dbReference type="Gene3D" id="1.10.1130.10">
    <property type="entry name" value="Flavocytochrome C3, Chain A"/>
    <property type="match status" value="2"/>
</dbReference>
<dbReference type="Pfam" id="PF13435">
    <property type="entry name" value="Cytochrome_C554"/>
    <property type="match status" value="2"/>
</dbReference>
<protein>
    <submittedName>
        <fullName evidence="6">Uncharacterized protein</fullName>
    </submittedName>
</protein>
<dbReference type="PANTHER" id="PTHR35038">
    <property type="entry name" value="DISSIMILATORY SULFITE REDUCTASE SIRA"/>
    <property type="match status" value="1"/>
</dbReference>
<dbReference type="SUPFAM" id="SSF48695">
    <property type="entry name" value="Multiheme cytochromes"/>
    <property type="match status" value="1"/>
</dbReference>
<dbReference type="AlphaFoldDB" id="A0A136A577"/>
<evidence type="ECO:0000313" key="6">
    <source>
        <dbReference type="EMBL" id="KXI30364.1"/>
    </source>
</evidence>
<evidence type="ECO:0000259" key="4">
    <source>
        <dbReference type="Pfam" id="PF09699"/>
    </source>
</evidence>
<dbReference type="InterPro" id="IPR016024">
    <property type="entry name" value="ARM-type_fold"/>
</dbReference>
<comment type="caution">
    <text evidence="6">The sequence shown here is derived from an EMBL/GenBank/DDBJ whole genome shotgun (WGS) entry which is preliminary data.</text>
</comment>
<dbReference type="Gene3D" id="1.25.40.10">
    <property type="entry name" value="Tetratricopeptide repeat domain"/>
    <property type="match status" value="1"/>
</dbReference>
<dbReference type="Pfam" id="PF09699">
    <property type="entry name" value="Paired_CXXCH_1"/>
    <property type="match status" value="1"/>
</dbReference>
<feature type="domain" description="Cytochrome c-552/4" evidence="5">
    <location>
        <begin position="28"/>
        <end position="54"/>
    </location>
</feature>
<evidence type="ECO:0000313" key="7">
    <source>
        <dbReference type="Proteomes" id="UP000070299"/>
    </source>
</evidence>
<feature type="signal peptide" evidence="3">
    <location>
        <begin position="1"/>
        <end position="21"/>
    </location>
</feature>
<dbReference type="InterPro" id="IPR036280">
    <property type="entry name" value="Multihaem_cyt_sf"/>
</dbReference>
<dbReference type="SMART" id="SM00028">
    <property type="entry name" value="TPR"/>
    <property type="match status" value="3"/>
</dbReference>
<gene>
    <name evidence="6" type="ORF">AX660_10345</name>
</gene>
<accession>A0A136A577</accession>
<name>A0A136A577_9ALTE</name>
<dbReference type="STRING" id="1799789.AX660_10345"/>
<feature type="chain" id="PRO_5007469448" evidence="3">
    <location>
        <begin position="22"/>
        <end position="721"/>
    </location>
</feature>